<evidence type="ECO:0000313" key="8">
    <source>
        <dbReference type="Proteomes" id="UP000325273"/>
    </source>
</evidence>
<evidence type="ECO:0000256" key="4">
    <source>
        <dbReference type="ARBA" id="ARBA00023172"/>
    </source>
</evidence>
<dbReference type="GO" id="GO:0003677">
    <property type="term" value="F:DNA binding"/>
    <property type="evidence" value="ECO:0007669"/>
    <property type="project" value="UniProtKB-UniRule"/>
</dbReference>
<dbReference type="Proteomes" id="UP000325273">
    <property type="component" value="Unassembled WGS sequence"/>
</dbReference>
<dbReference type="RefSeq" id="WP_149673487.1">
    <property type="nucleotide sequence ID" value="NZ_VTUZ01000025.1"/>
</dbReference>
<dbReference type="Pfam" id="PF13356">
    <property type="entry name" value="Arm-DNA-bind_3"/>
    <property type="match status" value="1"/>
</dbReference>
<proteinExistence type="inferred from homology"/>
<reference evidence="7 8" key="1">
    <citation type="submission" date="2019-08" db="EMBL/GenBank/DDBJ databases">
        <title>Paraburkholderia sp. DCY113.</title>
        <authorList>
            <person name="Kang J."/>
        </authorList>
    </citation>
    <scope>NUCLEOTIDE SEQUENCE [LARGE SCALE GENOMIC DNA]</scope>
    <source>
        <strain evidence="7 8">DCY113</strain>
    </source>
</reference>
<dbReference type="SUPFAM" id="SSF56349">
    <property type="entry name" value="DNA breaking-rejoining enzymes"/>
    <property type="match status" value="1"/>
</dbReference>
<dbReference type="Gene3D" id="1.10.443.10">
    <property type="entry name" value="Intergrase catalytic core"/>
    <property type="match status" value="1"/>
</dbReference>
<dbReference type="InterPro" id="IPR013762">
    <property type="entry name" value="Integrase-like_cat_sf"/>
</dbReference>
<evidence type="ECO:0000256" key="1">
    <source>
        <dbReference type="ARBA" id="ARBA00008857"/>
    </source>
</evidence>
<dbReference type="PANTHER" id="PTHR30629">
    <property type="entry name" value="PROPHAGE INTEGRASE"/>
    <property type="match status" value="1"/>
</dbReference>
<dbReference type="PROSITE" id="PS51900">
    <property type="entry name" value="CB"/>
    <property type="match status" value="1"/>
</dbReference>
<keyword evidence="8" id="KW-1185">Reference proteome</keyword>
<dbReference type="PANTHER" id="PTHR30629:SF2">
    <property type="entry name" value="PROPHAGE INTEGRASE INTS-RELATED"/>
    <property type="match status" value="1"/>
</dbReference>
<protein>
    <submittedName>
        <fullName evidence="7">Integrase family protein</fullName>
    </submittedName>
</protein>
<comment type="caution">
    <text evidence="7">The sequence shown here is derived from an EMBL/GenBank/DDBJ whole genome shotgun (WGS) entry which is preliminary data.</text>
</comment>
<gene>
    <name evidence="7" type="ORF">FVF58_30470</name>
</gene>
<keyword evidence="4" id="KW-0233">DNA recombination</keyword>
<dbReference type="InterPro" id="IPR050808">
    <property type="entry name" value="Phage_Integrase"/>
</dbReference>
<dbReference type="InterPro" id="IPR010998">
    <property type="entry name" value="Integrase_recombinase_N"/>
</dbReference>
<keyword evidence="2" id="KW-0229">DNA integration</keyword>
<dbReference type="Gene3D" id="1.10.150.130">
    <property type="match status" value="1"/>
</dbReference>
<evidence type="ECO:0000313" key="7">
    <source>
        <dbReference type="EMBL" id="KAA1004843.1"/>
    </source>
</evidence>
<dbReference type="InterPro" id="IPR044068">
    <property type="entry name" value="CB"/>
</dbReference>
<name>A0A5B0GMX4_9BURK</name>
<dbReference type="GO" id="GO:0006310">
    <property type="term" value="P:DNA recombination"/>
    <property type="evidence" value="ECO:0007669"/>
    <property type="project" value="UniProtKB-KW"/>
</dbReference>
<dbReference type="AlphaFoldDB" id="A0A5B0GMX4"/>
<sequence>MKFDARRAKLLQPKEHIAFDDFPGLRLEATATRRTWTYRYRSPLDGNMRQIKLGDWPAMPLAAAVVEWEAKRGIRDTGDDPALARRRARAHVAAPDAKHGPGAYTVRRLVADYLAGHVEHNASPAVQANTRYALGSPIEPILDKLPETITRKIAFDLLERLRDRPTYANRIKMELSAAWDYALDAGRLPENTPNWWRQIMRGRLRSKGRSRNGARVTDKRVLTGPEITALVPWVQVLGEDVADVAQLYLWTGQRGNEIVAMQGVELSEEVDGLWWTIPKTKTKNKRIERATAHRVPLVGRAEAIVRKRWGIYGASYLFPYTTPKAGRRAAKSRKCITQASVGQIIARCQPYWKGNNRLVTDRPIPVTGWTPHDLRRTARTMLGALGCANEVAEEIIGHIKPGIVGVYNLYSYDVEKREWLTKVAARLEELAAS</sequence>
<dbReference type="GO" id="GO:0015074">
    <property type="term" value="P:DNA integration"/>
    <property type="evidence" value="ECO:0007669"/>
    <property type="project" value="UniProtKB-KW"/>
</dbReference>
<evidence type="ECO:0000256" key="3">
    <source>
        <dbReference type="ARBA" id="ARBA00023125"/>
    </source>
</evidence>
<dbReference type="Gene3D" id="3.30.160.390">
    <property type="entry name" value="Integrase, DNA-binding domain"/>
    <property type="match status" value="1"/>
</dbReference>
<evidence type="ECO:0000256" key="2">
    <source>
        <dbReference type="ARBA" id="ARBA00022908"/>
    </source>
</evidence>
<dbReference type="InterPro" id="IPR025166">
    <property type="entry name" value="Integrase_DNA_bind_dom"/>
</dbReference>
<dbReference type="InterPro" id="IPR011010">
    <property type="entry name" value="DNA_brk_join_enz"/>
</dbReference>
<dbReference type="InterPro" id="IPR038488">
    <property type="entry name" value="Integrase_DNA-bd_sf"/>
</dbReference>
<keyword evidence="3 5" id="KW-0238">DNA-binding</keyword>
<dbReference type="EMBL" id="VTUZ01000025">
    <property type="protein sequence ID" value="KAA1004843.1"/>
    <property type="molecule type" value="Genomic_DNA"/>
</dbReference>
<organism evidence="7 8">
    <name type="scientific">Paraburkholderia panacisoli</name>
    <dbReference type="NCBI Taxonomy" id="2603818"/>
    <lineage>
        <taxon>Bacteria</taxon>
        <taxon>Pseudomonadati</taxon>
        <taxon>Pseudomonadota</taxon>
        <taxon>Betaproteobacteria</taxon>
        <taxon>Burkholderiales</taxon>
        <taxon>Burkholderiaceae</taxon>
        <taxon>Paraburkholderia</taxon>
    </lineage>
</organism>
<accession>A0A5B0GMX4</accession>
<feature type="domain" description="Core-binding (CB)" evidence="6">
    <location>
        <begin position="104"/>
        <end position="183"/>
    </location>
</feature>
<evidence type="ECO:0000259" key="6">
    <source>
        <dbReference type="PROSITE" id="PS51900"/>
    </source>
</evidence>
<evidence type="ECO:0000256" key="5">
    <source>
        <dbReference type="PROSITE-ProRule" id="PRU01248"/>
    </source>
</evidence>
<comment type="similarity">
    <text evidence="1">Belongs to the 'phage' integrase family.</text>
</comment>